<accession>A0ABD3XB04</accession>
<evidence type="ECO:0000256" key="1">
    <source>
        <dbReference type="SAM" id="MobiDB-lite"/>
    </source>
</evidence>
<name>A0ABD3XB04_SINWO</name>
<gene>
    <name evidence="3" type="ORF">ACJMK2_029217</name>
</gene>
<dbReference type="EMBL" id="JBJQND010000003">
    <property type="protein sequence ID" value="KAL3882915.1"/>
    <property type="molecule type" value="Genomic_DNA"/>
</dbReference>
<protein>
    <submittedName>
        <fullName evidence="3">Uncharacterized protein</fullName>
    </submittedName>
</protein>
<sequence length="1007" mass="114425">MTLILILLMSVGLQRTSTQNTNEVDVHNNNNPGDPHSTITSLVEPNLPTVIVEPNPTTNHIEPQLTTIHVEPYATKNQVETYLTTSLGEYNPTTNHVESHPTTNHEEPHPTTIHSEPHPTTSHVEPHLTTIHGEPHPTTSDVEPHLTTIYAEPHPTTSHVEPHLTTIHAEPQPTTTHADPHLTTNHIQLPLTTNHIQPHLTTNHAQNLTTIHAQSHPTTNHIQPHLTTHVQPHPTTNHSQPHLTTIHGQPHPTTNHGQPHPTTNHVQPHPTTNHSQPHLTTIHAQPHPTTNHGQPHPTTNHVQPHPTTNHSQPHLTTSHAQPHPTTKHVQPHPTTNHAQTHTTQHVTVNMQRINVLKKTVASLARQLMLQQVAAEERIRAEGYSGVKQLRHNNDGTRPYYGATHTGSSVNAIHDHSNYDRTCGMGEVQAVINGVEFRTRHNDYKLSMPDPNSKTFNKMVDIPFPPVPPSVLNKHTLNEQIAEMREYFRAFQHQDTHIRDWVPYFKPVLCYMEGGWTMNTKTLVEPFKSDRHFIDAASWMELQEKIRYTGYTGGKNQFENLSYLPTTIINVTEDGIPVYAQWNYRIVCHPIKRSLGLKHLRLVDDLAVRMAQKSNMSEFVRSRASRFTVSPIENPSFDWHDGYGQFRDQYVGYDILDQIMYEIPGKDNYLANITDNSFGQEHYDVHEKENKMLNTGFYHRWFKVANPGAMGLTVRHRGYSDQYMFTAHTTHPEIAEMSVYNCEYNSEAHKNLCDTYRKRVTYAIPLEIIWMTPLSLWNPYDLEMRKDDPHKIVTQGGRNGGFTADTAYNGSSYSTYYLTPAQFFEGGEVGRDPADTAKDAVGILDKNGTVRRLVGSGVRIFTPNIPGVGKLRLRYPIVPIHVEGSPTFKELDALKTVLMDMNQYPFIFEHKPSVLATDVHNQVTRFKTQYGSNSIERHTHDVYLISEDMAALKSGNNTLRILTSEYHGHSHDLEIHYNHRTNRFEYVSCDNKPHCLDGHGSLLYQQPV</sequence>
<feature type="signal peptide" evidence="2">
    <location>
        <begin position="1"/>
        <end position="18"/>
    </location>
</feature>
<feature type="region of interest" description="Disordered" evidence="1">
    <location>
        <begin position="218"/>
        <end position="342"/>
    </location>
</feature>
<feature type="compositionally biased region" description="Low complexity" evidence="1">
    <location>
        <begin position="331"/>
        <end position="342"/>
    </location>
</feature>
<evidence type="ECO:0000256" key="2">
    <source>
        <dbReference type="SAM" id="SignalP"/>
    </source>
</evidence>
<feature type="region of interest" description="Disordered" evidence="1">
    <location>
        <begin position="88"/>
        <end position="142"/>
    </location>
</feature>
<evidence type="ECO:0000313" key="4">
    <source>
        <dbReference type="Proteomes" id="UP001634394"/>
    </source>
</evidence>
<feature type="chain" id="PRO_5044796820" evidence="2">
    <location>
        <begin position="19"/>
        <end position="1007"/>
    </location>
</feature>
<comment type="caution">
    <text evidence="3">The sequence shown here is derived from an EMBL/GenBank/DDBJ whole genome shotgun (WGS) entry which is preliminary data.</text>
</comment>
<dbReference type="AlphaFoldDB" id="A0ABD3XB04"/>
<feature type="compositionally biased region" description="Polar residues" evidence="1">
    <location>
        <begin position="218"/>
        <end position="324"/>
    </location>
</feature>
<organism evidence="3 4">
    <name type="scientific">Sinanodonta woodiana</name>
    <name type="common">Chinese pond mussel</name>
    <name type="synonym">Anodonta woodiana</name>
    <dbReference type="NCBI Taxonomy" id="1069815"/>
    <lineage>
        <taxon>Eukaryota</taxon>
        <taxon>Metazoa</taxon>
        <taxon>Spiralia</taxon>
        <taxon>Lophotrochozoa</taxon>
        <taxon>Mollusca</taxon>
        <taxon>Bivalvia</taxon>
        <taxon>Autobranchia</taxon>
        <taxon>Heteroconchia</taxon>
        <taxon>Palaeoheterodonta</taxon>
        <taxon>Unionida</taxon>
        <taxon>Unionoidea</taxon>
        <taxon>Unionidae</taxon>
        <taxon>Unioninae</taxon>
        <taxon>Sinanodonta</taxon>
    </lineage>
</organism>
<dbReference type="Proteomes" id="UP001634394">
    <property type="component" value="Unassembled WGS sequence"/>
</dbReference>
<keyword evidence="4" id="KW-1185">Reference proteome</keyword>
<keyword evidence="2" id="KW-0732">Signal</keyword>
<feature type="compositionally biased region" description="Basic and acidic residues" evidence="1">
    <location>
        <begin position="97"/>
        <end position="109"/>
    </location>
</feature>
<reference evidence="3 4" key="1">
    <citation type="submission" date="2024-11" db="EMBL/GenBank/DDBJ databases">
        <title>Chromosome-level genome assembly of the freshwater bivalve Anodonta woodiana.</title>
        <authorList>
            <person name="Chen X."/>
        </authorList>
    </citation>
    <scope>NUCLEOTIDE SEQUENCE [LARGE SCALE GENOMIC DNA]</scope>
    <source>
        <strain evidence="3">MN2024</strain>
        <tissue evidence="3">Gills</tissue>
    </source>
</reference>
<evidence type="ECO:0000313" key="3">
    <source>
        <dbReference type="EMBL" id="KAL3882915.1"/>
    </source>
</evidence>
<proteinExistence type="predicted"/>